<protein>
    <submittedName>
        <fullName evidence="1">Uncharacterized protein</fullName>
    </submittedName>
</protein>
<comment type="caution">
    <text evidence="1">The sequence shown here is derived from an EMBL/GenBank/DDBJ whole genome shotgun (WGS) entry which is preliminary data.</text>
</comment>
<organism evidence="1 2">
    <name type="scientific">Miscanthus lutarioriparius</name>
    <dbReference type="NCBI Taxonomy" id="422564"/>
    <lineage>
        <taxon>Eukaryota</taxon>
        <taxon>Viridiplantae</taxon>
        <taxon>Streptophyta</taxon>
        <taxon>Embryophyta</taxon>
        <taxon>Tracheophyta</taxon>
        <taxon>Spermatophyta</taxon>
        <taxon>Magnoliopsida</taxon>
        <taxon>Liliopsida</taxon>
        <taxon>Poales</taxon>
        <taxon>Poaceae</taxon>
        <taxon>PACMAD clade</taxon>
        <taxon>Panicoideae</taxon>
        <taxon>Andropogonodae</taxon>
        <taxon>Andropogoneae</taxon>
        <taxon>Saccharinae</taxon>
        <taxon>Miscanthus</taxon>
    </lineage>
</organism>
<reference evidence="1" key="1">
    <citation type="submission" date="2020-10" db="EMBL/GenBank/DDBJ databases">
        <authorList>
            <person name="Han B."/>
            <person name="Lu T."/>
            <person name="Zhao Q."/>
            <person name="Huang X."/>
            <person name="Zhao Y."/>
        </authorList>
    </citation>
    <scope>NUCLEOTIDE SEQUENCE</scope>
</reference>
<dbReference type="Proteomes" id="UP000604825">
    <property type="component" value="Unassembled WGS sequence"/>
</dbReference>
<name>A0A811RVD3_9POAL</name>
<evidence type="ECO:0000313" key="1">
    <source>
        <dbReference type="EMBL" id="CAD6333131.1"/>
    </source>
</evidence>
<sequence>MEKHLKHWKLWSWICLVNACENNFMGMEWFTRSEDQVHDEMTSIWDEMLFNLELSKCLLQLLAMGVGYIGNEKTILWMDLKADELPSKVSHSKLSDKCLKFALCLGVYLMDVGYKRAYCSIRHWNLCIWRYILMCCASSIGELSRLLQFIQKFSEISMHLFPMIAGVLVVISQENPEGKGFILQALRWCFSLQLSMATQMQWLDSDNLTECGVVGAVSASCGFE</sequence>
<accession>A0A811RVD3</accession>
<proteinExistence type="predicted"/>
<evidence type="ECO:0000313" key="2">
    <source>
        <dbReference type="Proteomes" id="UP000604825"/>
    </source>
</evidence>
<gene>
    <name evidence="1" type="ORF">NCGR_LOCUS57229</name>
</gene>
<keyword evidence="2" id="KW-1185">Reference proteome</keyword>
<dbReference type="EMBL" id="CAJGYO010000017">
    <property type="protein sequence ID" value="CAD6333131.1"/>
    <property type="molecule type" value="Genomic_DNA"/>
</dbReference>
<dbReference type="AlphaFoldDB" id="A0A811RVD3"/>